<name>A0A2A9FC15_9PSEU</name>
<evidence type="ECO:0000313" key="3">
    <source>
        <dbReference type="Proteomes" id="UP000243542"/>
    </source>
</evidence>
<sequence>MISSESRGCRVIIDDTRQTCPGSVKGPFTDSESVKGPFTDLRSLRPLTPTLPTPREHPPVKGPFTTGHGITR</sequence>
<accession>A0A2A9FC15</accession>
<protein>
    <submittedName>
        <fullName evidence="2">Uncharacterized protein</fullName>
    </submittedName>
</protein>
<dbReference type="AlphaFoldDB" id="A0A2A9FC15"/>
<feature type="region of interest" description="Disordered" evidence="1">
    <location>
        <begin position="21"/>
        <end position="72"/>
    </location>
</feature>
<dbReference type="Proteomes" id="UP000243542">
    <property type="component" value="Unassembled WGS sequence"/>
</dbReference>
<dbReference type="EMBL" id="PDJK01000002">
    <property type="protein sequence ID" value="PFG48904.1"/>
    <property type="molecule type" value="Genomic_DNA"/>
</dbReference>
<proteinExistence type="predicted"/>
<gene>
    <name evidence="2" type="ORF">ATK36_4022</name>
</gene>
<evidence type="ECO:0000313" key="2">
    <source>
        <dbReference type="EMBL" id="PFG48904.1"/>
    </source>
</evidence>
<reference evidence="2 3" key="1">
    <citation type="submission" date="2017-10" db="EMBL/GenBank/DDBJ databases">
        <title>Sequencing the genomes of 1000 actinobacteria strains.</title>
        <authorList>
            <person name="Klenk H.-P."/>
        </authorList>
    </citation>
    <scope>NUCLEOTIDE SEQUENCE [LARGE SCALE GENOMIC DNA]</scope>
    <source>
        <strain evidence="2 3">DSM 46092</strain>
    </source>
</reference>
<comment type="caution">
    <text evidence="2">The sequence shown here is derived from an EMBL/GenBank/DDBJ whole genome shotgun (WGS) entry which is preliminary data.</text>
</comment>
<evidence type="ECO:0000256" key="1">
    <source>
        <dbReference type="SAM" id="MobiDB-lite"/>
    </source>
</evidence>
<feature type="compositionally biased region" description="Low complexity" evidence="1">
    <location>
        <begin position="39"/>
        <end position="50"/>
    </location>
</feature>
<keyword evidence="3" id="KW-1185">Reference proteome</keyword>
<organism evidence="2 3">
    <name type="scientific">Amycolatopsis sulphurea</name>
    <dbReference type="NCBI Taxonomy" id="76022"/>
    <lineage>
        <taxon>Bacteria</taxon>
        <taxon>Bacillati</taxon>
        <taxon>Actinomycetota</taxon>
        <taxon>Actinomycetes</taxon>
        <taxon>Pseudonocardiales</taxon>
        <taxon>Pseudonocardiaceae</taxon>
        <taxon>Amycolatopsis</taxon>
    </lineage>
</organism>